<feature type="domain" description="SGNH hydrolase-type esterase" evidence="1">
    <location>
        <begin position="85"/>
        <end position="297"/>
    </location>
</feature>
<sequence length="318" mass="35695">MLVIVSTLVGLEVAGQLLVWRLTGQWEAMKTQDDHYYAPVDNRLLAYGLAPSVSLITEGRTLHINRHGIRDDDDALHADQRKIALLGDSVTFGIGHSQDQTIAAKLQARLDAAGPAVKVLNFGVPGYGLDEVLEHLKVKNAVYAVDRAIYILNLNDFSRRDSMYEGAANGLYRMYRRPRIASLWIFRKLVYRLRKGSLRQSTATTIGWYRWLFDGNGAHGCSQLREMKAYCDANGIALTVVLLPAGCAYVEGQYTLADIHQKLREFAERNSIDMIDVAPLFTADPRRFFDDTDHFLHDGNELMVEILADRLRTAAPSN</sequence>
<dbReference type="EMBL" id="LAZR01000091">
    <property type="protein sequence ID" value="KKN92907.1"/>
    <property type="molecule type" value="Genomic_DNA"/>
</dbReference>
<proteinExistence type="predicted"/>
<dbReference type="Gene3D" id="3.40.50.1110">
    <property type="entry name" value="SGNH hydrolase"/>
    <property type="match status" value="1"/>
</dbReference>
<gene>
    <name evidence="2" type="ORF">LCGC14_0204360</name>
</gene>
<name>A0A0F9UZJ3_9ZZZZ</name>
<dbReference type="InterPro" id="IPR036514">
    <property type="entry name" value="SGNH_hydro_sf"/>
</dbReference>
<reference evidence="2" key="1">
    <citation type="journal article" date="2015" name="Nature">
        <title>Complex archaea that bridge the gap between prokaryotes and eukaryotes.</title>
        <authorList>
            <person name="Spang A."/>
            <person name="Saw J.H."/>
            <person name="Jorgensen S.L."/>
            <person name="Zaremba-Niedzwiedzka K."/>
            <person name="Martijn J."/>
            <person name="Lind A.E."/>
            <person name="van Eijk R."/>
            <person name="Schleper C."/>
            <person name="Guy L."/>
            <person name="Ettema T.J."/>
        </authorList>
    </citation>
    <scope>NUCLEOTIDE SEQUENCE</scope>
</reference>
<protein>
    <recommendedName>
        <fullName evidence="1">SGNH hydrolase-type esterase domain-containing protein</fullName>
    </recommendedName>
</protein>
<dbReference type="AlphaFoldDB" id="A0A0F9UZJ3"/>
<organism evidence="2">
    <name type="scientific">marine sediment metagenome</name>
    <dbReference type="NCBI Taxonomy" id="412755"/>
    <lineage>
        <taxon>unclassified sequences</taxon>
        <taxon>metagenomes</taxon>
        <taxon>ecological metagenomes</taxon>
    </lineage>
</organism>
<comment type="caution">
    <text evidence="2">The sequence shown here is derived from an EMBL/GenBank/DDBJ whole genome shotgun (WGS) entry which is preliminary data.</text>
</comment>
<dbReference type="Pfam" id="PF13472">
    <property type="entry name" value="Lipase_GDSL_2"/>
    <property type="match status" value="1"/>
</dbReference>
<dbReference type="SUPFAM" id="SSF52266">
    <property type="entry name" value="SGNH hydrolase"/>
    <property type="match status" value="1"/>
</dbReference>
<evidence type="ECO:0000313" key="2">
    <source>
        <dbReference type="EMBL" id="KKN92907.1"/>
    </source>
</evidence>
<dbReference type="InterPro" id="IPR013830">
    <property type="entry name" value="SGNH_hydro"/>
</dbReference>
<accession>A0A0F9UZJ3</accession>
<evidence type="ECO:0000259" key="1">
    <source>
        <dbReference type="Pfam" id="PF13472"/>
    </source>
</evidence>